<dbReference type="SUPFAM" id="SSF90257">
    <property type="entry name" value="Myosin rod fragments"/>
    <property type="match status" value="1"/>
</dbReference>
<keyword evidence="1" id="KW-0175">Coiled coil</keyword>
<dbReference type="AlphaFoldDB" id="A0A4Z2GAI6"/>
<feature type="coiled-coil region" evidence="1">
    <location>
        <begin position="34"/>
        <end position="100"/>
    </location>
</feature>
<dbReference type="Proteomes" id="UP000314294">
    <property type="component" value="Unassembled WGS sequence"/>
</dbReference>
<organism evidence="2 3">
    <name type="scientific">Liparis tanakae</name>
    <name type="common">Tanaka's snailfish</name>
    <dbReference type="NCBI Taxonomy" id="230148"/>
    <lineage>
        <taxon>Eukaryota</taxon>
        <taxon>Metazoa</taxon>
        <taxon>Chordata</taxon>
        <taxon>Craniata</taxon>
        <taxon>Vertebrata</taxon>
        <taxon>Euteleostomi</taxon>
        <taxon>Actinopterygii</taxon>
        <taxon>Neopterygii</taxon>
        <taxon>Teleostei</taxon>
        <taxon>Neoteleostei</taxon>
        <taxon>Acanthomorphata</taxon>
        <taxon>Eupercaria</taxon>
        <taxon>Perciformes</taxon>
        <taxon>Cottioidei</taxon>
        <taxon>Cottales</taxon>
        <taxon>Liparidae</taxon>
        <taxon>Liparis</taxon>
    </lineage>
</organism>
<evidence type="ECO:0000313" key="2">
    <source>
        <dbReference type="EMBL" id="TNN50616.1"/>
    </source>
</evidence>
<reference evidence="2 3" key="1">
    <citation type="submission" date="2019-03" db="EMBL/GenBank/DDBJ databases">
        <title>First draft genome of Liparis tanakae, snailfish: a comprehensive survey of snailfish specific genes.</title>
        <authorList>
            <person name="Kim W."/>
            <person name="Song I."/>
            <person name="Jeong J.-H."/>
            <person name="Kim D."/>
            <person name="Kim S."/>
            <person name="Ryu S."/>
            <person name="Song J.Y."/>
            <person name="Lee S.K."/>
        </authorList>
    </citation>
    <scope>NUCLEOTIDE SEQUENCE [LARGE SCALE GENOMIC DNA]</scope>
    <source>
        <tissue evidence="2">Muscle</tissue>
    </source>
</reference>
<evidence type="ECO:0000313" key="3">
    <source>
        <dbReference type="Proteomes" id="UP000314294"/>
    </source>
</evidence>
<accession>A0A4Z2GAI6</accession>
<comment type="caution">
    <text evidence="2">The sequence shown here is derived from an EMBL/GenBank/DDBJ whole genome shotgun (WGS) entry which is preliminary data.</text>
</comment>
<sequence>MQIPDQNRNLKNLIGIAIAPHWSTDYQLWEQESGQASEQRCVQLEKTRRELERQLSGRLEEEEVCSAQLTLHRERLEAECSSLRRDLDDLESTLTLAEHDKQLELLKETFSCCELRLFWVDGTKSRDCSGISGTPSPNPVICVIEVS</sequence>
<proteinExistence type="predicted"/>
<evidence type="ECO:0000256" key="1">
    <source>
        <dbReference type="SAM" id="Coils"/>
    </source>
</evidence>
<dbReference type="OrthoDB" id="8947868at2759"/>
<gene>
    <name evidence="2" type="primary">MYH7_1</name>
    <name evidence="2" type="ORF">EYF80_039190</name>
</gene>
<keyword evidence="3" id="KW-1185">Reference proteome</keyword>
<protein>
    <submittedName>
        <fullName evidence="2">Myosin-7</fullName>
    </submittedName>
</protein>
<name>A0A4Z2GAI6_9TELE</name>
<dbReference type="Gene3D" id="1.20.5.340">
    <property type="match status" value="1"/>
</dbReference>
<dbReference type="EMBL" id="SRLO01000611">
    <property type="protein sequence ID" value="TNN50616.1"/>
    <property type="molecule type" value="Genomic_DNA"/>
</dbReference>